<protein>
    <submittedName>
        <fullName evidence="1">Uncharacterized protein</fullName>
    </submittedName>
</protein>
<proteinExistence type="predicted"/>
<sequence length="64" mass="7152">MEEIIEKVCQHLPINYTVLLCMENGSAYVELRDPLTLPVELPDATDKSLCEQLNDALCVANGFK</sequence>
<evidence type="ECO:0000313" key="1">
    <source>
        <dbReference type="EMBL" id="GAF75435.1"/>
    </source>
</evidence>
<organism evidence="1">
    <name type="scientific">marine sediment metagenome</name>
    <dbReference type="NCBI Taxonomy" id="412755"/>
    <lineage>
        <taxon>unclassified sequences</taxon>
        <taxon>metagenomes</taxon>
        <taxon>ecological metagenomes</taxon>
    </lineage>
</organism>
<reference evidence="1" key="1">
    <citation type="journal article" date="2014" name="Front. Microbiol.">
        <title>High frequency of phylogenetically diverse reductive dehalogenase-homologous genes in deep subseafloor sedimentary metagenomes.</title>
        <authorList>
            <person name="Kawai M."/>
            <person name="Futagami T."/>
            <person name="Toyoda A."/>
            <person name="Takaki Y."/>
            <person name="Nishi S."/>
            <person name="Hori S."/>
            <person name="Arai W."/>
            <person name="Tsubouchi T."/>
            <person name="Morono Y."/>
            <person name="Uchiyama I."/>
            <person name="Ito T."/>
            <person name="Fujiyama A."/>
            <person name="Inagaki F."/>
            <person name="Takami H."/>
        </authorList>
    </citation>
    <scope>NUCLEOTIDE SEQUENCE</scope>
    <source>
        <strain evidence="1">Expedition CK06-06</strain>
    </source>
</reference>
<dbReference type="AlphaFoldDB" id="X0TH55"/>
<gene>
    <name evidence="1" type="ORF">S01H1_13386</name>
</gene>
<dbReference type="EMBL" id="BARS01006906">
    <property type="protein sequence ID" value="GAF75435.1"/>
    <property type="molecule type" value="Genomic_DNA"/>
</dbReference>
<comment type="caution">
    <text evidence="1">The sequence shown here is derived from an EMBL/GenBank/DDBJ whole genome shotgun (WGS) entry which is preliminary data.</text>
</comment>
<accession>X0TH55</accession>
<name>X0TH55_9ZZZZ</name>